<dbReference type="Gene3D" id="2.60.40.60">
    <property type="entry name" value="Cadherins"/>
    <property type="match status" value="5"/>
</dbReference>
<keyword evidence="6 10" id="KW-0472">Membrane</keyword>
<dbReference type="PRINTS" id="PR00205">
    <property type="entry name" value="CADHERIN"/>
</dbReference>
<keyword evidence="5 10" id="KW-1133">Transmembrane helix</keyword>
<keyword evidence="2 10" id="KW-0812">Transmembrane</keyword>
<evidence type="ECO:0000256" key="5">
    <source>
        <dbReference type="ARBA" id="ARBA00022989"/>
    </source>
</evidence>
<dbReference type="Pfam" id="PF00028">
    <property type="entry name" value="Cadherin"/>
    <property type="match status" value="3"/>
</dbReference>
<evidence type="ECO:0000256" key="10">
    <source>
        <dbReference type="SAM" id="Phobius"/>
    </source>
</evidence>
<feature type="transmembrane region" description="Helical" evidence="10">
    <location>
        <begin position="1182"/>
        <end position="1205"/>
    </location>
</feature>
<feature type="domain" description="Cadherin" evidence="11">
    <location>
        <begin position="539"/>
        <end position="657"/>
    </location>
</feature>
<keyword evidence="4 8" id="KW-0106">Calcium</keyword>
<dbReference type="PROSITE" id="PS00232">
    <property type="entry name" value="CADHERIN_1"/>
    <property type="match status" value="5"/>
</dbReference>
<dbReference type="InterPro" id="IPR020894">
    <property type="entry name" value="Cadherin_CS"/>
</dbReference>
<proteinExistence type="predicted"/>
<comment type="subcellular location">
    <subcellularLocation>
        <location evidence="1">Membrane</location>
        <topology evidence="1">Single-pass membrane protein</topology>
    </subcellularLocation>
</comment>
<feature type="compositionally biased region" description="Low complexity" evidence="9">
    <location>
        <begin position="1519"/>
        <end position="1534"/>
    </location>
</feature>
<dbReference type="GO" id="GO:0005886">
    <property type="term" value="C:plasma membrane"/>
    <property type="evidence" value="ECO:0007669"/>
    <property type="project" value="InterPro"/>
</dbReference>
<dbReference type="InterPro" id="IPR002126">
    <property type="entry name" value="Cadherin-like_dom"/>
</dbReference>
<reference evidence="12" key="1">
    <citation type="submission" date="2022-06" db="EMBL/GenBank/DDBJ databases">
        <authorList>
            <person name="Berger JAMES D."/>
            <person name="Berger JAMES D."/>
        </authorList>
    </citation>
    <scope>NUCLEOTIDE SEQUENCE [LARGE SCALE GENOMIC DNA]</scope>
</reference>
<evidence type="ECO:0000256" key="1">
    <source>
        <dbReference type="ARBA" id="ARBA00004167"/>
    </source>
</evidence>
<dbReference type="InterPro" id="IPR015919">
    <property type="entry name" value="Cadherin-like_sf"/>
</dbReference>
<dbReference type="GO" id="GO:0007156">
    <property type="term" value="P:homophilic cell adhesion via plasma membrane adhesion molecules"/>
    <property type="evidence" value="ECO:0007669"/>
    <property type="project" value="InterPro"/>
</dbReference>
<evidence type="ECO:0000256" key="8">
    <source>
        <dbReference type="PROSITE-ProRule" id="PRU00043"/>
    </source>
</evidence>
<feature type="domain" description="Cadherin" evidence="11">
    <location>
        <begin position="658"/>
        <end position="840"/>
    </location>
</feature>
<evidence type="ECO:0000256" key="6">
    <source>
        <dbReference type="ARBA" id="ARBA00023136"/>
    </source>
</evidence>
<sequence>MSTLLNSCLCQIHLQFYPAYLLEDTILKYMNVRRISLIFMSHYQFQWKCILLVYYGILYKCLLFTFTCTNLFHITNACQSITTIKITEYSTEQFLHPANFNTIHHSAWPMNPTNSQLLSVNLSEILLQNLHLTLDDINSPLYFSDVEQSEPFVIRRRINDDQTKSFWYELTSIIPINRETICDVKRYPERVSISQLCCSATTTTRPTTLLLTDSVIRSGNIHSLNGPCCVFLGITVASSNTYFLRVDITDVNDNSPKFQDLIFGKSLINKQDNYGRFLISIMENTPPGRWIPLPKAIDLDEGVNAFIQYSIRLPNNEHLWSEYFKLIDNVQNSNIEANEIPTKVYLNGDTNEFSAMAADYNGPGLLILKTLDREVVSSFTFVLIANDMGQPYSRSSSLNIWLRILDENDNPPVFQKSEFHIEVNENKAGIPLLNIRVNDSDIDSNARLSYFLRPVSGINQVNPEYLRNHIQLLPSVEGVSLRISQPLDYEVQSQLTFEVVCVDQGQPALSASTLIKLTVLNMNDNPPIIKFYHHGQPLDSNYAQISVYENEFGNQSTENQILCHVHVTDLDDDLNNIQCSLEGNKNKQFELREVTTNRLVQKRKIFELITIISLDRESIPQHTLVIRCQDGTSESSLVGRNQLQIIVKDRNDNAPKFTQEHYRGHVKENAANTYVTLMNLNSEPMINTVRNAIHATDLDTGLNGQVTYSLEPLYISNQVASIQNYTDKHKEDSLLFGKSQAQQNAKTDAAKLIDNSTDDTEQYLKKRDPVHDTRKDVESFYIDPINGQLRTRVELDCEQQNVYYFTVVATDQAIPPDKRHTATALVTITVDDENDNPPVLEQRHYIFDISEGLPRHSLVGQIKSTDADRTKENRYITYEIRDVVNINASNLLFIEPNTGILRTRKILDREEIQQIPFIVIARNEKPKSKFPSSSSSPSLSPSDVNRTLFYDEASVTINIIDQNDNAPIMLHHSQTIPYTGVNDGGGLHRQAKQFQQPSIIDLKYNLNSKDPFNSCIEFPYYFIDADEKENAQIDVSLETNPYFEFRLDNTIICKISKEDPPLGQYTIHVIAQDRPLDSTKSLKRRYAIRMHIVNEQLQTVESQMNIPNNNIDSNALPLPSGGSSTHPAKWLQSLRSDVKDKKDLHFDNQYSKKISDSVNYYQPHQLSDIGDESSHRFGLSTMTIVAVLISVAGLLCLLLIGAVIAMKRLTPHSSNEVQVCMQKNNERERDRPGISVWNMTSYPSPDFNLNVDSGKFVEHHLGCSTNKYLGQNPANSFGNDLVNHPHHPSYPSTTTPTTHTTFDGTIQRFSPVSVGSLYGSVKYFAQPITIPATFKPSKQLKSPNEIALCNNSQSDLDNKRNSTLSKSCDELRMLTGSVNNNNMRSQNVTTPTYNDHITLNSDQIYTIKCQSVKPKYHEMNNNNRQSTVKISDEHITHSNGKPEQRIWLLSNINNSISNSNNNNNNHKSGFIVPSNDISDYQQLEQVKLPSMLRRQGPGEFSSKSGGNNDEKSNTDTIISMSNDNNNNNSINNNNSNNCSNNYHVIRQTTPYNQLTQKTVPGTLLPARSVKCLNLQKSFV</sequence>
<dbReference type="CDD" id="cd11304">
    <property type="entry name" value="Cadherin_repeat"/>
    <property type="match status" value="5"/>
</dbReference>
<dbReference type="SUPFAM" id="SSF49313">
    <property type="entry name" value="Cadherin-like"/>
    <property type="match status" value="5"/>
</dbReference>
<evidence type="ECO:0000313" key="12">
    <source>
        <dbReference type="Proteomes" id="UP000050795"/>
    </source>
</evidence>
<organism evidence="12 13">
    <name type="scientific">Trichobilharzia regenti</name>
    <name type="common">Nasal bird schistosome</name>
    <dbReference type="NCBI Taxonomy" id="157069"/>
    <lineage>
        <taxon>Eukaryota</taxon>
        <taxon>Metazoa</taxon>
        <taxon>Spiralia</taxon>
        <taxon>Lophotrochozoa</taxon>
        <taxon>Platyhelminthes</taxon>
        <taxon>Trematoda</taxon>
        <taxon>Digenea</taxon>
        <taxon>Strigeidida</taxon>
        <taxon>Schistosomatoidea</taxon>
        <taxon>Schistosomatidae</taxon>
        <taxon>Trichobilharzia</taxon>
    </lineage>
</organism>
<dbReference type="SMART" id="SM00112">
    <property type="entry name" value="CA"/>
    <property type="match status" value="5"/>
</dbReference>
<keyword evidence="3" id="KW-0677">Repeat</keyword>
<evidence type="ECO:0000256" key="7">
    <source>
        <dbReference type="ARBA" id="ARBA00023180"/>
    </source>
</evidence>
<evidence type="ECO:0000256" key="3">
    <source>
        <dbReference type="ARBA" id="ARBA00022737"/>
    </source>
</evidence>
<evidence type="ECO:0000313" key="13">
    <source>
        <dbReference type="WBParaSite" id="TREG1_101490.3"/>
    </source>
</evidence>
<dbReference type="GO" id="GO:0005509">
    <property type="term" value="F:calcium ion binding"/>
    <property type="evidence" value="ECO:0007669"/>
    <property type="project" value="UniProtKB-UniRule"/>
</dbReference>
<evidence type="ECO:0000256" key="4">
    <source>
        <dbReference type="ARBA" id="ARBA00022837"/>
    </source>
</evidence>
<dbReference type="InterPro" id="IPR050174">
    <property type="entry name" value="Protocadherin/Cadherin-CA"/>
</dbReference>
<accession>A0AA85IPU6</accession>
<feature type="domain" description="Cadherin" evidence="11">
    <location>
        <begin position="415"/>
        <end position="529"/>
    </location>
</feature>
<name>A0AA85IPU6_TRIRE</name>
<dbReference type="PANTHER" id="PTHR24028">
    <property type="entry name" value="CADHERIN-87A"/>
    <property type="match status" value="1"/>
</dbReference>
<evidence type="ECO:0000256" key="9">
    <source>
        <dbReference type="SAM" id="MobiDB-lite"/>
    </source>
</evidence>
<feature type="domain" description="Cadherin" evidence="11">
    <location>
        <begin position="841"/>
        <end position="969"/>
    </location>
</feature>
<evidence type="ECO:0000259" key="11">
    <source>
        <dbReference type="PROSITE" id="PS50268"/>
    </source>
</evidence>
<feature type="region of interest" description="Disordered" evidence="9">
    <location>
        <begin position="1491"/>
        <end position="1534"/>
    </location>
</feature>
<protein>
    <recommendedName>
        <fullName evidence="11">Cadherin domain-containing protein</fullName>
    </recommendedName>
</protein>
<evidence type="ECO:0000256" key="2">
    <source>
        <dbReference type="ARBA" id="ARBA00022692"/>
    </source>
</evidence>
<feature type="domain" description="Cadherin" evidence="11">
    <location>
        <begin position="273"/>
        <end position="414"/>
    </location>
</feature>
<dbReference type="WBParaSite" id="TREG1_101490.3">
    <property type="protein sequence ID" value="TREG1_101490.3"/>
    <property type="gene ID" value="TREG1_101490"/>
</dbReference>
<keyword evidence="12" id="KW-1185">Reference proteome</keyword>
<dbReference type="PROSITE" id="PS50268">
    <property type="entry name" value="CADHERIN_2"/>
    <property type="match status" value="5"/>
</dbReference>
<keyword evidence="7" id="KW-0325">Glycoprotein</keyword>
<dbReference type="PANTHER" id="PTHR24028:SF146">
    <property type="entry name" value="CADHERIN 96CB, ISOFORM D-RELATED"/>
    <property type="match status" value="1"/>
</dbReference>
<dbReference type="Proteomes" id="UP000050795">
    <property type="component" value="Unassembled WGS sequence"/>
</dbReference>
<reference evidence="13" key="2">
    <citation type="submission" date="2023-11" db="UniProtKB">
        <authorList>
            <consortium name="WormBaseParasite"/>
        </authorList>
    </citation>
    <scope>IDENTIFICATION</scope>
</reference>